<evidence type="ECO:0000259" key="9">
    <source>
        <dbReference type="Pfam" id="PF23559"/>
    </source>
</evidence>
<dbReference type="CDD" id="cd14798">
    <property type="entry name" value="RX-CC_like"/>
    <property type="match status" value="1"/>
</dbReference>
<keyword evidence="12" id="KW-1185">Reference proteome</keyword>
<sequence length="702" mass="80013">MATILESLVGSCTKKLQDIITEEAILYFGVKEDLVELQRRMVQIHYFLNDAEQRSMKELSVNNWLGQLRDVMYDADDIIDLARSKGSMVLPDHSLSVSSKSITCSGLSFSSCFSNIQTRHEVALKIRSLNKRIDNIAKDKVFSSLTVTQPDEKRSASKLRKGSNRADLNLVGKEVIHACRNLVDLVLVHKQNRSYKFAIVGTGGVEKAWVAEGFIDEQDGKLLEDIAEEYYYELIYRNIFQQNILQGEYLKIDLSECRVHDLLRQLACHLSREECFVGDPESIRVNATSKFRRISVVTAKDMVPLPNKGKDKYKVRTWITTLDKPIRVDSAIFTIFPYIRVLYLTKSPIQSIPSCIGRLIHLRLLDLDGTSISSLPESIRHLINLQILNLQYCDALQSLPFGITRLCNLRRLGLDETPINKVPKGICRLNFLNDLEGFPVGGCSDNGPRMQDGWSLKELDPLLYLRKLDMIKLERASPFCTNSLLREKEFLKYLHLRCTEQTDKPYSVEDVINVEKTFELFIPPHNLEELRITGFFGWRYPTWLGASHLPSMQFLHLTNCKSCVNLPSIGHLPNLKYLKIKGSTAVTKIGAEFVGNWVGNNSSVPEFVGFPKLETLLMWDMPNWEEWTFIAEEEPTTSKDGGENGDTSKQKGEGPPTWMQLFPHLKELQLVECPKLINLPWQLGQEATSLKRLQLRSVDSIK</sequence>
<dbReference type="Pfam" id="PF18052">
    <property type="entry name" value="Rx_N"/>
    <property type="match status" value="1"/>
</dbReference>
<accession>A0ABC9B0W9</accession>
<dbReference type="InterPro" id="IPR058922">
    <property type="entry name" value="WHD_DRP"/>
</dbReference>
<dbReference type="GO" id="GO:0000166">
    <property type="term" value="F:nucleotide binding"/>
    <property type="evidence" value="ECO:0007669"/>
    <property type="project" value="UniProtKB-KW"/>
</dbReference>
<dbReference type="InterPro" id="IPR041118">
    <property type="entry name" value="Rx_N"/>
</dbReference>
<keyword evidence="6" id="KW-0175">Coiled coil</keyword>
<dbReference type="PANTHER" id="PTHR47186:SF51">
    <property type="entry name" value="NB-ARC DOMAIN-CONTAINING PROTEIN"/>
    <property type="match status" value="1"/>
</dbReference>
<keyword evidence="3" id="KW-0677">Repeat</keyword>
<evidence type="ECO:0008006" key="13">
    <source>
        <dbReference type="Google" id="ProtNLM"/>
    </source>
</evidence>
<dbReference type="SUPFAM" id="SSF52058">
    <property type="entry name" value="L domain-like"/>
    <property type="match status" value="1"/>
</dbReference>
<evidence type="ECO:0000256" key="6">
    <source>
        <dbReference type="ARBA" id="ARBA00023054"/>
    </source>
</evidence>
<evidence type="ECO:0000256" key="7">
    <source>
        <dbReference type="SAM" id="MobiDB-lite"/>
    </source>
</evidence>
<comment type="similarity">
    <text evidence="1">Belongs to the disease resistance NB-LRR family.</text>
</comment>
<dbReference type="AlphaFoldDB" id="A0ABC9B0W9"/>
<evidence type="ECO:0000313" key="12">
    <source>
        <dbReference type="Proteomes" id="UP001497457"/>
    </source>
</evidence>
<evidence type="ECO:0000259" key="8">
    <source>
        <dbReference type="Pfam" id="PF18052"/>
    </source>
</evidence>
<name>A0ABC9B0W9_9POAL</name>
<protein>
    <recommendedName>
        <fullName evidence="13">Rx N-terminal domain-containing protein</fullName>
    </recommendedName>
</protein>
<keyword evidence="5" id="KW-0611">Plant defense</keyword>
<dbReference type="Gene3D" id="3.80.10.10">
    <property type="entry name" value="Ribonuclease Inhibitor"/>
    <property type="match status" value="2"/>
</dbReference>
<dbReference type="EMBL" id="OZ075134">
    <property type="protein sequence ID" value="CAL4990514.1"/>
    <property type="molecule type" value="Genomic_DNA"/>
</dbReference>
<dbReference type="Gene3D" id="1.20.5.4130">
    <property type="match status" value="1"/>
</dbReference>
<evidence type="ECO:0000256" key="4">
    <source>
        <dbReference type="ARBA" id="ARBA00022741"/>
    </source>
</evidence>
<dbReference type="Proteomes" id="UP001497457">
    <property type="component" value="Chromosome 24b"/>
</dbReference>
<evidence type="ECO:0000259" key="10">
    <source>
        <dbReference type="Pfam" id="PF23598"/>
    </source>
</evidence>
<feature type="domain" description="Disease resistance R13L4/SHOC-2-like LRR" evidence="10">
    <location>
        <begin position="333"/>
        <end position="619"/>
    </location>
</feature>
<keyword evidence="2" id="KW-0433">Leucine-rich repeat</keyword>
<dbReference type="InterPro" id="IPR032675">
    <property type="entry name" value="LRR_dom_sf"/>
</dbReference>
<evidence type="ECO:0000256" key="2">
    <source>
        <dbReference type="ARBA" id="ARBA00022614"/>
    </source>
</evidence>
<reference evidence="11 12" key="2">
    <citation type="submission" date="2024-10" db="EMBL/GenBank/DDBJ databases">
        <authorList>
            <person name="Ryan C."/>
        </authorList>
    </citation>
    <scope>NUCLEOTIDE SEQUENCE [LARGE SCALE GENOMIC DNA]</scope>
</reference>
<dbReference type="Pfam" id="PF23559">
    <property type="entry name" value="WHD_DRP"/>
    <property type="match status" value="1"/>
</dbReference>
<gene>
    <name evidence="11" type="ORF">URODEC1_LOCUS60286</name>
</gene>
<feature type="region of interest" description="Disordered" evidence="7">
    <location>
        <begin position="633"/>
        <end position="656"/>
    </location>
</feature>
<dbReference type="Pfam" id="PF23598">
    <property type="entry name" value="LRR_14"/>
    <property type="match status" value="1"/>
</dbReference>
<feature type="domain" description="Disease resistance N-terminal" evidence="8">
    <location>
        <begin position="9"/>
        <end position="82"/>
    </location>
</feature>
<feature type="domain" description="Disease resistance protein winged helix" evidence="9">
    <location>
        <begin position="207"/>
        <end position="267"/>
    </location>
</feature>
<evidence type="ECO:0000256" key="1">
    <source>
        <dbReference type="ARBA" id="ARBA00008894"/>
    </source>
</evidence>
<keyword evidence="4" id="KW-0547">Nucleotide-binding</keyword>
<dbReference type="PANTHER" id="PTHR47186">
    <property type="entry name" value="LEUCINE-RICH REPEAT-CONTAINING PROTEIN 57"/>
    <property type="match status" value="1"/>
</dbReference>
<evidence type="ECO:0000313" key="11">
    <source>
        <dbReference type="EMBL" id="CAL4990514.1"/>
    </source>
</evidence>
<dbReference type="GO" id="GO:0006952">
    <property type="term" value="P:defense response"/>
    <property type="evidence" value="ECO:0007669"/>
    <property type="project" value="UniProtKB-KW"/>
</dbReference>
<dbReference type="InterPro" id="IPR038005">
    <property type="entry name" value="RX-like_CC"/>
</dbReference>
<organism evidence="11 12">
    <name type="scientific">Urochloa decumbens</name>
    <dbReference type="NCBI Taxonomy" id="240449"/>
    <lineage>
        <taxon>Eukaryota</taxon>
        <taxon>Viridiplantae</taxon>
        <taxon>Streptophyta</taxon>
        <taxon>Embryophyta</taxon>
        <taxon>Tracheophyta</taxon>
        <taxon>Spermatophyta</taxon>
        <taxon>Magnoliopsida</taxon>
        <taxon>Liliopsida</taxon>
        <taxon>Poales</taxon>
        <taxon>Poaceae</taxon>
        <taxon>PACMAD clade</taxon>
        <taxon>Panicoideae</taxon>
        <taxon>Panicodae</taxon>
        <taxon>Paniceae</taxon>
        <taxon>Melinidinae</taxon>
        <taxon>Urochloa</taxon>
    </lineage>
</organism>
<proteinExistence type="inferred from homology"/>
<dbReference type="InterPro" id="IPR055414">
    <property type="entry name" value="LRR_R13L4/SHOC2-like"/>
</dbReference>
<reference evidence="12" key="1">
    <citation type="submission" date="2024-06" db="EMBL/GenBank/DDBJ databases">
        <authorList>
            <person name="Ryan C."/>
        </authorList>
    </citation>
    <scope>NUCLEOTIDE SEQUENCE [LARGE SCALE GENOMIC DNA]</scope>
</reference>
<evidence type="ECO:0000256" key="5">
    <source>
        <dbReference type="ARBA" id="ARBA00022821"/>
    </source>
</evidence>
<feature type="compositionally biased region" description="Basic and acidic residues" evidence="7">
    <location>
        <begin position="636"/>
        <end position="652"/>
    </location>
</feature>
<evidence type="ECO:0000256" key="3">
    <source>
        <dbReference type="ARBA" id="ARBA00022737"/>
    </source>
</evidence>